<evidence type="ECO:0000256" key="7">
    <source>
        <dbReference type="ARBA" id="ARBA00037688"/>
    </source>
</evidence>
<keyword evidence="5 8" id="KW-1133">Transmembrane helix</keyword>
<dbReference type="GO" id="GO:0072657">
    <property type="term" value="P:protein localization to membrane"/>
    <property type="evidence" value="ECO:0007669"/>
    <property type="project" value="TreeGrafter"/>
</dbReference>
<dbReference type="Pfam" id="PF02990">
    <property type="entry name" value="EMP70"/>
    <property type="match status" value="1"/>
</dbReference>
<accession>A0AAV2PLI4</accession>
<keyword evidence="10" id="KW-1185">Reference proteome</keyword>
<gene>
    <name evidence="9" type="ORF">MNOR_LOCUS1947</name>
</gene>
<sequence length="345" mass="39483">IEHKSLTLGEVLDGDRMAKSVYSLKFKENVVDRELCELVLSEAEVQYLREAIEEHYYYELVLDEIPVRDFIGHLEESGFVPHTHKIFLWTHQHFNIYYNDDKIIYINVTKEHNPLTFDEVDPPLHVKPSYSASWIKTSVAYSNRGRLIAESGFFPTSLEIHWLSIINSMVLVFLLMGFVVIILTRVLRNDFARYNVDEEGPDDLDSDEYGWKIIHTDVFRFPVHKSLFSSILGVGSQFLAIAVGIIGMALLGMFNVHRHGSMNSAAIFLYALTSVISGYISNTIYRMMGGQKWVRNVNLTTVFFAGPFFMIWSIQNSVAWAYNSTQALPATTIVLLLLMWICGGY</sequence>
<evidence type="ECO:0000256" key="6">
    <source>
        <dbReference type="ARBA" id="ARBA00023136"/>
    </source>
</evidence>
<reference evidence="9 10" key="1">
    <citation type="submission" date="2024-05" db="EMBL/GenBank/DDBJ databases">
        <authorList>
            <person name="Wallberg A."/>
        </authorList>
    </citation>
    <scope>NUCLEOTIDE SEQUENCE [LARGE SCALE GENOMIC DNA]</scope>
</reference>
<evidence type="ECO:0000256" key="1">
    <source>
        <dbReference type="ARBA" id="ARBA00004542"/>
    </source>
</evidence>
<feature type="transmembrane region" description="Helical" evidence="8">
    <location>
        <begin position="320"/>
        <end position="342"/>
    </location>
</feature>
<dbReference type="PANTHER" id="PTHR10766:SF177">
    <property type="entry name" value="TRANSMEMBRANE 9 SUPERFAMILY MEMBER 1"/>
    <property type="match status" value="1"/>
</dbReference>
<feature type="transmembrane region" description="Helical" evidence="8">
    <location>
        <begin position="227"/>
        <end position="254"/>
    </location>
</feature>
<evidence type="ECO:0000256" key="5">
    <source>
        <dbReference type="ARBA" id="ARBA00022989"/>
    </source>
</evidence>
<keyword evidence="4" id="KW-0732">Signal</keyword>
<organism evidence="9 10">
    <name type="scientific">Meganyctiphanes norvegica</name>
    <name type="common">Northern krill</name>
    <name type="synonym">Thysanopoda norvegica</name>
    <dbReference type="NCBI Taxonomy" id="48144"/>
    <lineage>
        <taxon>Eukaryota</taxon>
        <taxon>Metazoa</taxon>
        <taxon>Ecdysozoa</taxon>
        <taxon>Arthropoda</taxon>
        <taxon>Crustacea</taxon>
        <taxon>Multicrustacea</taxon>
        <taxon>Malacostraca</taxon>
        <taxon>Eumalacostraca</taxon>
        <taxon>Eucarida</taxon>
        <taxon>Euphausiacea</taxon>
        <taxon>Euphausiidae</taxon>
        <taxon>Meganyctiphanes</taxon>
    </lineage>
</organism>
<comment type="subcellular location">
    <subcellularLocation>
        <location evidence="1">Cytoplasmic vesicle</location>
        <location evidence="1">Autophagosome membrane</location>
        <topology evidence="1">Multi-pass membrane protein</topology>
    </subcellularLocation>
</comment>
<name>A0AAV2PLI4_MEGNR</name>
<protein>
    <recommendedName>
        <fullName evidence="8">Transmembrane 9 superfamily member</fullName>
    </recommendedName>
</protein>
<dbReference type="EMBL" id="CAXKWB010000553">
    <property type="protein sequence ID" value="CAL4061197.1"/>
    <property type="molecule type" value="Genomic_DNA"/>
</dbReference>
<evidence type="ECO:0000313" key="10">
    <source>
        <dbReference type="Proteomes" id="UP001497623"/>
    </source>
</evidence>
<keyword evidence="6 8" id="KW-0472">Membrane</keyword>
<evidence type="ECO:0000256" key="8">
    <source>
        <dbReference type="RuleBase" id="RU363079"/>
    </source>
</evidence>
<dbReference type="Proteomes" id="UP001497623">
    <property type="component" value="Unassembled WGS sequence"/>
</dbReference>
<feature type="non-terminal residue" evidence="9">
    <location>
        <position position="345"/>
    </location>
</feature>
<feature type="transmembrane region" description="Helical" evidence="8">
    <location>
        <begin position="160"/>
        <end position="183"/>
    </location>
</feature>
<proteinExistence type="inferred from homology"/>
<comment type="similarity">
    <text evidence="2 8">Belongs to the nonaspanin (TM9SF) (TC 9.A.2) family.</text>
</comment>
<evidence type="ECO:0000256" key="4">
    <source>
        <dbReference type="ARBA" id="ARBA00022729"/>
    </source>
</evidence>
<dbReference type="AlphaFoldDB" id="A0AAV2PLI4"/>
<evidence type="ECO:0000256" key="2">
    <source>
        <dbReference type="ARBA" id="ARBA00005227"/>
    </source>
</evidence>
<comment type="caution">
    <text evidence="8">Lacks conserved residue(s) required for the propagation of feature annotation.</text>
</comment>
<comment type="caution">
    <text evidence="9">The sequence shown here is derived from an EMBL/GenBank/DDBJ whole genome shotgun (WGS) entry which is preliminary data.</text>
</comment>
<comment type="function">
    <text evidence="7">Plays an essential role in autophagy.</text>
</comment>
<dbReference type="PANTHER" id="PTHR10766">
    <property type="entry name" value="TRANSMEMBRANE 9 SUPERFAMILY PROTEIN"/>
    <property type="match status" value="1"/>
</dbReference>
<feature type="transmembrane region" description="Helical" evidence="8">
    <location>
        <begin position="297"/>
        <end position="314"/>
    </location>
</feature>
<keyword evidence="3 8" id="KW-0812">Transmembrane</keyword>
<dbReference type="InterPro" id="IPR004240">
    <property type="entry name" value="EMP70"/>
</dbReference>
<evidence type="ECO:0000313" key="9">
    <source>
        <dbReference type="EMBL" id="CAL4061197.1"/>
    </source>
</evidence>
<dbReference type="GO" id="GO:0000421">
    <property type="term" value="C:autophagosome membrane"/>
    <property type="evidence" value="ECO:0007669"/>
    <property type="project" value="UniProtKB-SubCell"/>
</dbReference>
<feature type="transmembrane region" description="Helical" evidence="8">
    <location>
        <begin position="266"/>
        <end position="285"/>
    </location>
</feature>
<feature type="non-terminal residue" evidence="9">
    <location>
        <position position="1"/>
    </location>
</feature>
<evidence type="ECO:0000256" key="3">
    <source>
        <dbReference type="ARBA" id="ARBA00022692"/>
    </source>
</evidence>